<accession>A0ABQ9JUQ6</accession>
<comment type="caution">
    <text evidence="1">The sequence shown here is derived from an EMBL/GenBank/DDBJ whole genome shotgun (WGS) entry which is preliminary data.</text>
</comment>
<dbReference type="Proteomes" id="UP001162164">
    <property type="component" value="Unassembled WGS sequence"/>
</dbReference>
<gene>
    <name evidence="1" type="ORF">NQ317_014872</name>
</gene>
<dbReference type="EMBL" id="JAPWTJ010000214">
    <property type="protein sequence ID" value="KAJ8981005.1"/>
    <property type="molecule type" value="Genomic_DNA"/>
</dbReference>
<keyword evidence="2" id="KW-1185">Reference proteome</keyword>
<evidence type="ECO:0000313" key="1">
    <source>
        <dbReference type="EMBL" id="KAJ8981005.1"/>
    </source>
</evidence>
<evidence type="ECO:0000313" key="2">
    <source>
        <dbReference type="Proteomes" id="UP001162164"/>
    </source>
</evidence>
<proteinExistence type="predicted"/>
<sequence>MFVFCYGYEVFDVELSSEKFAICNLGGIVSSATICTNMLRSLVMVIGTPWNYNLEMSLLFPEIRIISLQVKTLYYKINVCRNSEKSMDILKARGSFHPIAKI</sequence>
<reference evidence="1" key="1">
    <citation type="journal article" date="2023" name="Insect Mol. Biol.">
        <title>Genome sequencing provides insights into the evolution of gene families encoding plant cell wall-degrading enzymes in longhorned beetles.</title>
        <authorList>
            <person name="Shin N.R."/>
            <person name="Okamura Y."/>
            <person name="Kirsch R."/>
            <person name="Pauchet Y."/>
        </authorList>
    </citation>
    <scope>NUCLEOTIDE SEQUENCE</scope>
    <source>
        <strain evidence="1">MMC_N1</strain>
    </source>
</reference>
<protein>
    <submittedName>
        <fullName evidence="1">Uncharacterized protein</fullName>
    </submittedName>
</protein>
<organism evidence="1 2">
    <name type="scientific">Molorchus minor</name>
    <dbReference type="NCBI Taxonomy" id="1323400"/>
    <lineage>
        <taxon>Eukaryota</taxon>
        <taxon>Metazoa</taxon>
        <taxon>Ecdysozoa</taxon>
        <taxon>Arthropoda</taxon>
        <taxon>Hexapoda</taxon>
        <taxon>Insecta</taxon>
        <taxon>Pterygota</taxon>
        <taxon>Neoptera</taxon>
        <taxon>Endopterygota</taxon>
        <taxon>Coleoptera</taxon>
        <taxon>Polyphaga</taxon>
        <taxon>Cucujiformia</taxon>
        <taxon>Chrysomeloidea</taxon>
        <taxon>Cerambycidae</taxon>
        <taxon>Lamiinae</taxon>
        <taxon>Monochamini</taxon>
        <taxon>Molorchus</taxon>
    </lineage>
</organism>
<name>A0ABQ9JUQ6_9CUCU</name>